<feature type="domain" description="N-acetyltransferase" evidence="1">
    <location>
        <begin position="11"/>
        <end position="174"/>
    </location>
</feature>
<proteinExistence type="predicted"/>
<keyword evidence="2" id="KW-0808">Transferase</keyword>
<dbReference type="Gene3D" id="3.40.630.30">
    <property type="match status" value="1"/>
</dbReference>
<name>A0ABV8KL88_9ACTN</name>
<dbReference type="EC" id="2.3.-.-" evidence="2"/>
<dbReference type="GO" id="GO:0016746">
    <property type="term" value="F:acyltransferase activity"/>
    <property type="evidence" value="ECO:0007669"/>
    <property type="project" value="UniProtKB-KW"/>
</dbReference>
<comment type="caution">
    <text evidence="2">The sequence shown here is derived from an EMBL/GenBank/DDBJ whole genome shotgun (WGS) entry which is preliminary data.</text>
</comment>
<dbReference type="EMBL" id="JBHSBN010000007">
    <property type="protein sequence ID" value="MFC4106848.1"/>
    <property type="molecule type" value="Genomic_DNA"/>
</dbReference>
<dbReference type="InterPro" id="IPR000182">
    <property type="entry name" value="GNAT_dom"/>
</dbReference>
<dbReference type="SUPFAM" id="SSF55729">
    <property type="entry name" value="Acyl-CoA N-acyltransferases (Nat)"/>
    <property type="match status" value="1"/>
</dbReference>
<accession>A0ABV8KL88</accession>
<dbReference type="Proteomes" id="UP001595868">
    <property type="component" value="Unassembled WGS sequence"/>
</dbReference>
<dbReference type="PROSITE" id="PS51186">
    <property type="entry name" value="GNAT"/>
    <property type="match status" value="1"/>
</dbReference>
<organism evidence="2 3">
    <name type="scientific">Micromonospora zhanjiangensis</name>
    <dbReference type="NCBI Taxonomy" id="1522057"/>
    <lineage>
        <taxon>Bacteria</taxon>
        <taxon>Bacillati</taxon>
        <taxon>Actinomycetota</taxon>
        <taxon>Actinomycetes</taxon>
        <taxon>Micromonosporales</taxon>
        <taxon>Micromonosporaceae</taxon>
        <taxon>Micromonospora</taxon>
    </lineage>
</organism>
<dbReference type="InterPro" id="IPR016181">
    <property type="entry name" value="Acyl_CoA_acyltransferase"/>
</dbReference>
<keyword evidence="3" id="KW-1185">Reference proteome</keyword>
<sequence length="175" mass="19126">MDDVEIPAPGLLLRPWRVDDAPAVLAALTDPAVERWNAQGVTDLERATDWIRRRADWSDGSHVSLAVTDPSGETLSGAVSLHQIRGDNAAVGYWTAAGARGRGVASRAVDALTTWAFGERCLHRIEIVHAVANEASCRVATRAGYRLEGTMRESHRYGDGRRHDEHLHARLATDT</sequence>
<dbReference type="InterPro" id="IPR051908">
    <property type="entry name" value="Ribosomal_N-acetyltransferase"/>
</dbReference>
<dbReference type="RefSeq" id="WP_377545157.1">
    <property type="nucleotide sequence ID" value="NZ_JBHSBN010000007.1"/>
</dbReference>
<reference evidence="3" key="1">
    <citation type="journal article" date="2019" name="Int. J. Syst. Evol. Microbiol.">
        <title>The Global Catalogue of Microorganisms (GCM) 10K type strain sequencing project: providing services to taxonomists for standard genome sequencing and annotation.</title>
        <authorList>
            <consortium name="The Broad Institute Genomics Platform"/>
            <consortium name="The Broad Institute Genome Sequencing Center for Infectious Disease"/>
            <person name="Wu L."/>
            <person name="Ma J."/>
        </authorList>
    </citation>
    <scope>NUCLEOTIDE SEQUENCE [LARGE SCALE GENOMIC DNA]</scope>
    <source>
        <strain evidence="3">2902at01</strain>
    </source>
</reference>
<protein>
    <submittedName>
        <fullName evidence="2">GNAT family N-acetyltransferase</fullName>
        <ecNumber evidence="2">2.3.-.-</ecNumber>
    </submittedName>
</protein>
<evidence type="ECO:0000313" key="3">
    <source>
        <dbReference type="Proteomes" id="UP001595868"/>
    </source>
</evidence>
<gene>
    <name evidence="2" type="ORF">ACFOX0_13035</name>
</gene>
<dbReference type="Pfam" id="PF13302">
    <property type="entry name" value="Acetyltransf_3"/>
    <property type="match status" value="1"/>
</dbReference>
<evidence type="ECO:0000259" key="1">
    <source>
        <dbReference type="PROSITE" id="PS51186"/>
    </source>
</evidence>
<evidence type="ECO:0000313" key="2">
    <source>
        <dbReference type="EMBL" id="MFC4106848.1"/>
    </source>
</evidence>
<dbReference type="PANTHER" id="PTHR43441">
    <property type="entry name" value="RIBOSOMAL-PROTEIN-SERINE ACETYLTRANSFERASE"/>
    <property type="match status" value="1"/>
</dbReference>
<dbReference type="PANTHER" id="PTHR43441:SF10">
    <property type="entry name" value="ACETYLTRANSFERASE"/>
    <property type="match status" value="1"/>
</dbReference>
<keyword evidence="2" id="KW-0012">Acyltransferase</keyword>